<name>A0A6J4L6C0_9CHLR</name>
<proteinExistence type="predicted"/>
<evidence type="ECO:0000313" key="1">
    <source>
        <dbReference type="EMBL" id="CAA9324098.1"/>
    </source>
</evidence>
<dbReference type="AlphaFoldDB" id="A0A6J4L6C0"/>
<accession>A0A6J4L6C0</accession>
<gene>
    <name evidence="1" type="ORF">AVDCRST_MAG93-5886</name>
</gene>
<organism evidence="1">
    <name type="scientific">uncultured Chloroflexia bacterium</name>
    <dbReference type="NCBI Taxonomy" id="1672391"/>
    <lineage>
        <taxon>Bacteria</taxon>
        <taxon>Bacillati</taxon>
        <taxon>Chloroflexota</taxon>
        <taxon>Chloroflexia</taxon>
        <taxon>environmental samples</taxon>
    </lineage>
</organism>
<dbReference type="EMBL" id="CADCTR010001980">
    <property type="protein sequence ID" value="CAA9324098.1"/>
    <property type="molecule type" value="Genomic_DNA"/>
</dbReference>
<reference evidence="1" key="1">
    <citation type="submission" date="2020-02" db="EMBL/GenBank/DDBJ databases">
        <authorList>
            <person name="Meier V. D."/>
        </authorList>
    </citation>
    <scope>NUCLEOTIDE SEQUENCE</scope>
    <source>
        <strain evidence="1">AVDCRST_MAG93</strain>
    </source>
</reference>
<protein>
    <submittedName>
        <fullName evidence="1">Uncharacterized protein</fullName>
    </submittedName>
</protein>
<sequence>MVDHEITPDLVPYVNRYKWEQHLTDAQRYRLALYLVSGVTGRKTWCAWGQLE</sequence>